<name>H8FWJ5_MAGML</name>
<reference evidence="2 3" key="1">
    <citation type="journal article" date="2012" name="J. Bacteriol.">
        <title>Draft Genome Sequence of the Purple Photosynthetic Bacterium Phaeospirillum molischianum DSM120, a Particularly Versatile Bacterium.</title>
        <authorList>
            <person name="Duquesne K."/>
            <person name="Prima V."/>
            <person name="Ji B."/>
            <person name="Rouy Z."/>
            <person name="Medigue C."/>
            <person name="Talla E."/>
            <person name="Sturgis J.N."/>
        </authorList>
    </citation>
    <scope>NUCLEOTIDE SEQUENCE [LARGE SCALE GENOMIC DNA]</scope>
    <source>
        <strain evidence="3">DSM120</strain>
    </source>
</reference>
<sequence length="149" mass="16464">MRLLIDECLSEDLAKLARERGHLEASHVRWIGKGGAKDWELMPVILEDDWTFVTKNSIDFRGPANAPGGSGEYVDIDLHAGLICLNGPVGMDLDMQVELFEVALDDLDTQSDLVNQVLEITLSSEIDADIRIVRYALPAEGRPVTTEES</sequence>
<dbReference type="RefSeq" id="WP_002730524.1">
    <property type="nucleotide sequence ID" value="NZ_CAHP01000037.1"/>
</dbReference>
<evidence type="ECO:0000313" key="2">
    <source>
        <dbReference type="EMBL" id="CCG42733.1"/>
    </source>
</evidence>
<feature type="domain" description="DUF5615" evidence="1">
    <location>
        <begin position="1"/>
        <end position="61"/>
    </location>
</feature>
<dbReference type="EMBL" id="CAHP01000037">
    <property type="protein sequence ID" value="CCG42733.1"/>
    <property type="molecule type" value="Genomic_DNA"/>
</dbReference>
<dbReference type="eggNOG" id="COG4634">
    <property type="taxonomic scope" value="Bacteria"/>
</dbReference>
<gene>
    <name evidence="2" type="ORF">PHAMO_420015</name>
</gene>
<evidence type="ECO:0000313" key="3">
    <source>
        <dbReference type="Proteomes" id="UP000004169"/>
    </source>
</evidence>
<proteinExistence type="predicted"/>
<organism evidence="2 3">
    <name type="scientific">Magnetospirillum molischianum DSM 120</name>
    <dbReference type="NCBI Taxonomy" id="1150626"/>
    <lineage>
        <taxon>Bacteria</taxon>
        <taxon>Pseudomonadati</taxon>
        <taxon>Pseudomonadota</taxon>
        <taxon>Alphaproteobacteria</taxon>
        <taxon>Rhodospirillales</taxon>
        <taxon>Rhodospirillaceae</taxon>
        <taxon>Magnetospirillum</taxon>
    </lineage>
</organism>
<dbReference type="STRING" id="1150626.PHAMO_420015"/>
<accession>H8FWJ5</accession>
<dbReference type="InterPro" id="IPR041049">
    <property type="entry name" value="DUF5615"/>
</dbReference>
<comment type="caution">
    <text evidence="2">The sequence shown here is derived from an EMBL/GenBank/DDBJ whole genome shotgun (WGS) entry which is preliminary data.</text>
</comment>
<dbReference type="AlphaFoldDB" id="H8FWJ5"/>
<dbReference type="Proteomes" id="UP000004169">
    <property type="component" value="Unassembled WGS sequence"/>
</dbReference>
<protein>
    <recommendedName>
        <fullName evidence="1">DUF5615 domain-containing protein</fullName>
    </recommendedName>
</protein>
<keyword evidence="3" id="KW-1185">Reference proteome</keyword>
<dbReference type="Pfam" id="PF18480">
    <property type="entry name" value="DUF5615"/>
    <property type="match status" value="1"/>
</dbReference>
<evidence type="ECO:0000259" key="1">
    <source>
        <dbReference type="Pfam" id="PF18480"/>
    </source>
</evidence>